<comment type="subcellular location">
    <subcellularLocation>
        <location evidence="1">Nucleus</location>
    </subcellularLocation>
</comment>
<dbReference type="Pfam" id="PF00447">
    <property type="entry name" value="HSF_DNA-bind"/>
    <property type="match status" value="1"/>
</dbReference>
<sequence>MDGGVSGGTAAGGGGGPAPFLLKTYEMVDDKTTDAIVSWSGSKKSFVVWNPRNSPASSSLPILSTITSPASSGSSTPTYVSLSIKMGVNAVAALAISIDHGRAVCSKLISLK</sequence>
<gene>
    <name evidence="7" type="ORF">Slati_2637800</name>
</gene>
<dbReference type="PANTHER" id="PTHR10015:SF377">
    <property type="entry name" value="HEAT STRESS TRANSCRIPTION FACTOR A-5"/>
    <property type="match status" value="1"/>
</dbReference>
<dbReference type="InterPro" id="IPR036388">
    <property type="entry name" value="WH-like_DNA-bd_sf"/>
</dbReference>
<dbReference type="InterPro" id="IPR036390">
    <property type="entry name" value="WH_DNA-bd_sf"/>
</dbReference>
<name>A0AAW2VXV9_9LAMI</name>
<dbReference type="SUPFAM" id="SSF46785">
    <property type="entry name" value="Winged helix' DNA-binding domain"/>
    <property type="match status" value="1"/>
</dbReference>
<comment type="similarity">
    <text evidence="5">Belongs to the HSF family.</text>
</comment>
<dbReference type="GO" id="GO:0000978">
    <property type="term" value="F:RNA polymerase II cis-regulatory region sequence-specific DNA binding"/>
    <property type="evidence" value="ECO:0007669"/>
    <property type="project" value="TreeGrafter"/>
</dbReference>
<dbReference type="GO" id="GO:0003700">
    <property type="term" value="F:DNA-binding transcription factor activity"/>
    <property type="evidence" value="ECO:0007669"/>
    <property type="project" value="InterPro"/>
</dbReference>
<dbReference type="InterPro" id="IPR000232">
    <property type="entry name" value="HSF_DNA-bd"/>
</dbReference>
<dbReference type="PANTHER" id="PTHR10015">
    <property type="entry name" value="HEAT SHOCK TRANSCRIPTION FACTOR"/>
    <property type="match status" value="1"/>
</dbReference>
<reference evidence="7" key="1">
    <citation type="submission" date="2020-06" db="EMBL/GenBank/DDBJ databases">
        <authorList>
            <person name="Li T."/>
            <person name="Hu X."/>
            <person name="Zhang T."/>
            <person name="Song X."/>
            <person name="Zhang H."/>
            <person name="Dai N."/>
            <person name="Sheng W."/>
            <person name="Hou X."/>
            <person name="Wei L."/>
        </authorList>
    </citation>
    <scope>NUCLEOTIDE SEQUENCE</scope>
    <source>
        <strain evidence="7">KEN1</strain>
        <tissue evidence="7">Leaf</tissue>
    </source>
</reference>
<dbReference type="GO" id="GO:0034605">
    <property type="term" value="P:cellular response to heat"/>
    <property type="evidence" value="ECO:0007669"/>
    <property type="project" value="TreeGrafter"/>
</dbReference>
<dbReference type="EMBL" id="JACGWN010000009">
    <property type="protein sequence ID" value="KAL0433035.1"/>
    <property type="molecule type" value="Genomic_DNA"/>
</dbReference>
<dbReference type="GO" id="GO:0005634">
    <property type="term" value="C:nucleus"/>
    <property type="evidence" value="ECO:0007669"/>
    <property type="project" value="UniProtKB-SubCell"/>
</dbReference>
<comment type="caution">
    <text evidence="7">The sequence shown here is derived from an EMBL/GenBank/DDBJ whole genome shotgun (WGS) entry which is preliminary data.</text>
</comment>
<evidence type="ECO:0000256" key="3">
    <source>
        <dbReference type="ARBA" id="ARBA00023125"/>
    </source>
</evidence>
<reference evidence="7" key="2">
    <citation type="journal article" date="2024" name="Plant">
        <title>Genomic evolution and insights into agronomic trait innovations of Sesamum species.</title>
        <authorList>
            <person name="Miao H."/>
            <person name="Wang L."/>
            <person name="Qu L."/>
            <person name="Liu H."/>
            <person name="Sun Y."/>
            <person name="Le M."/>
            <person name="Wang Q."/>
            <person name="Wei S."/>
            <person name="Zheng Y."/>
            <person name="Lin W."/>
            <person name="Duan Y."/>
            <person name="Cao H."/>
            <person name="Xiong S."/>
            <person name="Wang X."/>
            <person name="Wei L."/>
            <person name="Li C."/>
            <person name="Ma Q."/>
            <person name="Ju M."/>
            <person name="Zhao R."/>
            <person name="Li G."/>
            <person name="Mu C."/>
            <person name="Tian Q."/>
            <person name="Mei H."/>
            <person name="Zhang T."/>
            <person name="Gao T."/>
            <person name="Zhang H."/>
        </authorList>
    </citation>
    <scope>NUCLEOTIDE SEQUENCE</scope>
    <source>
        <strain evidence="7">KEN1</strain>
    </source>
</reference>
<evidence type="ECO:0000256" key="5">
    <source>
        <dbReference type="RuleBase" id="RU004020"/>
    </source>
</evidence>
<proteinExistence type="inferred from homology"/>
<dbReference type="SMART" id="SM00415">
    <property type="entry name" value="HSF"/>
    <property type="match status" value="1"/>
</dbReference>
<feature type="domain" description="HSF-type DNA-binding" evidence="6">
    <location>
        <begin position="16"/>
        <end position="112"/>
    </location>
</feature>
<keyword evidence="4" id="KW-0539">Nucleus</keyword>
<evidence type="ECO:0000313" key="7">
    <source>
        <dbReference type="EMBL" id="KAL0433035.1"/>
    </source>
</evidence>
<protein>
    <submittedName>
        <fullName evidence="7">Heat stress transcription factor A-5</fullName>
    </submittedName>
</protein>
<evidence type="ECO:0000259" key="6">
    <source>
        <dbReference type="SMART" id="SM00415"/>
    </source>
</evidence>
<dbReference type="Gene3D" id="1.10.10.10">
    <property type="entry name" value="Winged helix-like DNA-binding domain superfamily/Winged helix DNA-binding domain"/>
    <property type="match status" value="1"/>
</dbReference>
<accession>A0AAW2VXV9</accession>
<organism evidence="7">
    <name type="scientific">Sesamum latifolium</name>
    <dbReference type="NCBI Taxonomy" id="2727402"/>
    <lineage>
        <taxon>Eukaryota</taxon>
        <taxon>Viridiplantae</taxon>
        <taxon>Streptophyta</taxon>
        <taxon>Embryophyta</taxon>
        <taxon>Tracheophyta</taxon>
        <taxon>Spermatophyta</taxon>
        <taxon>Magnoliopsida</taxon>
        <taxon>eudicotyledons</taxon>
        <taxon>Gunneridae</taxon>
        <taxon>Pentapetalae</taxon>
        <taxon>asterids</taxon>
        <taxon>lamiids</taxon>
        <taxon>Lamiales</taxon>
        <taxon>Pedaliaceae</taxon>
        <taxon>Sesamum</taxon>
    </lineage>
</organism>
<keyword evidence="3" id="KW-0238">DNA-binding</keyword>
<evidence type="ECO:0000256" key="4">
    <source>
        <dbReference type="ARBA" id="ARBA00023242"/>
    </source>
</evidence>
<evidence type="ECO:0000256" key="1">
    <source>
        <dbReference type="ARBA" id="ARBA00004123"/>
    </source>
</evidence>
<dbReference type="AlphaFoldDB" id="A0AAW2VXV9"/>
<keyword evidence="2" id="KW-0346">Stress response</keyword>
<evidence type="ECO:0000256" key="2">
    <source>
        <dbReference type="ARBA" id="ARBA00023016"/>
    </source>
</evidence>
<dbReference type="GO" id="GO:0006357">
    <property type="term" value="P:regulation of transcription by RNA polymerase II"/>
    <property type="evidence" value="ECO:0007669"/>
    <property type="project" value="TreeGrafter"/>
</dbReference>